<dbReference type="GO" id="GO:0005886">
    <property type="term" value="C:plasma membrane"/>
    <property type="evidence" value="ECO:0007669"/>
    <property type="project" value="UniProtKB-SubCell"/>
</dbReference>
<evidence type="ECO:0000313" key="4">
    <source>
        <dbReference type="Proteomes" id="UP000621799"/>
    </source>
</evidence>
<organism evidence="3 4">
    <name type="scientific">Zarconia navalis LEGE 11467</name>
    <dbReference type="NCBI Taxonomy" id="1828826"/>
    <lineage>
        <taxon>Bacteria</taxon>
        <taxon>Bacillati</taxon>
        <taxon>Cyanobacteriota</taxon>
        <taxon>Cyanophyceae</taxon>
        <taxon>Oscillatoriophycideae</taxon>
        <taxon>Oscillatoriales</taxon>
        <taxon>Oscillatoriales incertae sedis</taxon>
        <taxon>Zarconia</taxon>
        <taxon>Zarconia navalis</taxon>
    </lineage>
</organism>
<feature type="domain" description="Oligopeptide transport permease C-like N-terminal" evidence="2">
    <location>
        <begin position="3"/>
        <end position="50"/>
    </location>
</feature>
<feature type="transmembrane region" description="Helical" evidence="1">
    <location>
        <begin position="12"/>
        <end position="34"/>
    </location>
</feature>
<dbReference type="InterPro" id="IPR025966">
    <property type="entry name" value="OppC_N"/>
</dbReference>
<dbReference type="EMBL" id="JADEXN010000212">
    <property type="protein sequence ID" value="MBE9041565.1"/>
    <property type="molecule type" value="Genomic_DNA"/>
</dbReference>
<comment type="caution">
    <text evidence="3">The sequence shown here is derived from an EMBL/GenBank/DDBJ whole genome shotgun (WGS) entry which is preliminary data.</text>
</comment>
<sequence length="120" mass="13442">MQWWPKLKQNSLARFGATVLIIFYILAVGAGFFAPYAPDSAQEMGSLLPPTQIFWFDNNDRFIGPHVYPTTQGPTILETGERALEIDRTQPSPLRLFVKGETYKLFGLIPGNIHLFGTLG</sequence>
<name>A0A928W1K1_9CYAN</name>
<feature type="non-terminal residue" evidence="3">
    <location>
        <position position="120"/>
    </location>
</feature>
<accession>A0A928W1K1</accession>
<dbReference type="Pfam" id="PF12911">
    <property type="entry name" value="OppC_N"/>
    <property type="match status" value="1"/>
</dbReference>
<gene>
    <name evidence="3" type="ORF">IQ235_12320</name>
</gene>
<keyword evidence="1" id="KW-1133">Transmembrane helix</keyword>
<reference evidence="3" key="1">
    <citation type="submission" date="2020-10" db="EMBL/GenBank/DDBJ databases">
        <authorList>
            <person name="Castelo-Branco R."/>
            <person name="Eusebio N."/>
            <person name="Adriana R."/>
            <person name="Vieira A."/>
            <person name="Brugerolle De Fraissinette N."/>
            <person name="Rezende De Castro R."/>
            <person name="Schneider M.P."/>
            <person name="Vasconcelos V."/>
            <person name="Leao P.N."/>
        </authorList>
    </citation>
    <scope>NUCLEOTIDE SEQUENCE</scope>
    <source>
        <strain evidence="3">LEGE 11467</strain>
    </source>
</reference>
<protein>
    <submittedName>
        <fullName evidence="3">ABC transporter permease</fullName>
    </submittedName>
</protein>
<evidence type="ECO:0000259" key="2">
    <source>
        <dbReference type="Pfam" id="PF12911"/>
    </source>
</evidence>
<keyword evidence="4" id="KW-1185">Reference proteome</keyword>
<proteinExistence type="predicted"/>
<dbReference type="AlphaFoldDB" id="A0A928W1K1"/>
<dbReference type="Proteomes" id="UP000621799">
    <property type="component" value="Unassembled WGS sequence"/>
</dbReference>
<keyword evidence="1" id="KW-0472">Membrane</keyword>
<keyword evidence="1" id="KW-0812">Transmembrane</keyword>
<evidence type="ECO:0000256" key="1">
    <source>
        <dbReference type="SAM" id="Phobius"/>
    </source>
</evidence>
<evidence type="ECO:0000313" key="3">
    <source>
        <dbReference type="EMBL" id="MBE9041565.1"/>
    </source>
</evidence>